<dbReference type="Pfam" id="PF02585">
    <property type="entry name" value="PIG-L"/>
    <property type="match status" value="1"/>
</dbReference>
<dbReference type="PANTHER" id="PTHR12993">
    <property type="entry name" value="N-ACETYLGLUCOSAMINYL-PHOSPHATIDYLINOSITOL DE-N-ACETYLASE-RELATED"/>
    <property type="match status" value="1"/>
</dbReference>
<organism evidence="1">
    <name type="scientific">marine sediment metagenome</name>
    <dbReference type="NCBI Taxonomy" id="412755"/>
    <lineage>
        <taxon>unclassified sequences</taxon>
        <taxon>metagenomes</taxon>
        <taxon>ecological metagenomes</taxon>
    </lineage>
</organism>
<name>X0VR51_9ZZZZ</name>
<evidence type="ECO:0008006" key="2">
    <source>
        <dbReference type="Google" id="ProtNLM"/>
    </source>
</evidence>
<dbReference type="PANTHER" id="PTHR12993:SF28">
    <property type="entry name" value="LMBE FAMILY PROTEIN"/>
    <property type="match status" value="1"/>
</dbReference>
<dbReference type="EMBL" id="BARS01039608">
    <property type="protein sequence ID" value="GAG20889.1"/>
    <property type="molecule type" value="Genomic_DNA"/>
</dbReference>
<reference evidence="1" key="1">
    <citation type="journal article" date="2014" name="Front. Microbiol.">
        <title>High frequency of phylogenetically diverse reductive dehalogenase-homologous genes in deep subseafloor sedimentary metagenomes.</title>
        <authorList>
            <person name="Kawai M."/>
            <person name="Futagami T."/>
            <person name="Toyoda A."/>
            <person name="Takaki Y."/>
            <person name="Nishi S."/>
            <person name="Hori S."/>
            <person name="Arai W."/>
            <person name="Tsubouchi T."/>
            <person name="Morono Y."/>
            <person name="Uchiyama I."/>
            <person name="Ito T."/>
            <person name="Fujiyama A."/>
            <person name="Inagaki F."/>
            <person name="Takami H."/>
        </authorList>
    </citation>
    <scope>NUCLEOTIDE SEQUENCE</scope>
    <source>
        <strain evidence="1">Expedition CK06-06</strain>
    </source>
</reference>
<dbReference type="GO" id="GO:0016811">
    <property type="term" value="F:hydrolase activity, acting on carbon-nitrogen (but not peptide) bonds, in linear amides"/>
    <property type="evidence" value="ECO:0007669"/>
    <property type="project" value="TreeGrafter"/>
</dbReference>
<dbReference type="InterPro" id="IPR024078">
    <property type="entry name" value="LmbE-like_dom_sf"/>
</dbReference>
<dbReference type="Gene3D" id="3.40.50.10320">
    <property type="entry name" value="LmbE-like"/>
    <property type="match status" value="1"/>
</dbReference>
<dbReference type="SUPFAM" id="SSF102588">
    <property type="entry name" value="LmbE-like"/>
    <property type="match status" value="1"/>
</dbReference>
<dbReference type="InterPro" id="IPR003737">
    <property type="entry name" value="GlcNAc_PI_deacetylase-related"/>
</dbReference>
<feature type="non-terminal residue" evidence="1">
    <location>
        <position position="1"/>
    </location>
</feature>
<accession>X0VR51</accession>
<proteinExistence type="predicted"/>
<evidence type="ECO:0000313" key="1">
    <source>
        <dbReference type="EMBL" id="GAG20889.1"/>
    </source>
</evidence>
<protein>
    <recommendedName>
        <fullName evidence="2">PIG-L family deacetylase</fullName>
    </recommendedName>
</protein>
<gene>
    <name evidence="1" type="ORF">S01H1_60476</name>
</gene>
<sequence>EFGVAGTVVHWARQGKVVVYVVCTNGDKGTDDIKIKPEKLAKIREKEQLEAAKILGVKDVIFLGHPDQSLEDTPEFRKEIVKFIRLYKPEIVVTADPYRRYIWHRDHRIVGQVTLDAVFPYARDIWAYPDLIEEGPKPHSVKEIWFWASENINHRSDITKTFDLKLKALRCHKSQIKESFSAEMEKWLCERAKSMAEGEKFKLAEGFHRAEIWW</sequence>
<dbReference type="AlphaFoldDB" id="X0VR51"/>
<comment type="caution">
    <text evidence="1">The sequence shown here is derived from an EMBL/GenBank/DDBJ whole genome shotgun (WGS) entry which is preliminary data.</text>
</comment>